<organism evidence="3 4">
    <name type="scientific">Croceicoccus esteveae</name>
    <dbReference type="NCBI Taxonomy" id="3075597"/>
    <lineage>
        <taxon>Bacteria</taxon>
        <taxon>Pseudomonadati</taxon>
        <taxon>Pseudomonadota</taxon>
        <taxon>Alphaproteobacteria</taxon>
        <taxon>Sphingomonadales</taxon>
        <taxon>Erythrobacteraceae</taxon>
        <taxon>Croceicoccus</taxon>
    </lineage>
</organism>
<dbReference type="Gene3D" id="3.40.50.720">
    <property type="entry name" value="NAD(P)-binding Rossmann-like Domain"/>
    <property type="match status" value="1"/>
</dbReference>
<name>A0ABU2ZIT1_9SPHN</name>
<dbReference type="SUPFAM" id="SSF51735">
    <property type="entry name" value="NAD(P)-binding Rossmann-fold domains"/>
    <property type="match status" value="1"/>
</dbReference>
<keyword evidence="4" id="KW-1185">Reference proteome</keyword>
<dbReference type="InterPro" id="IPR036291">
    <property type="entry name" value="NAD(P)-bd_dom_sf"/>
</dbReference>
<evidence type="ECO:0000256" key="1">
    <source>
        <dbReference type="ARBA" id="ARBA00023002"/>
    </source>
</evidence>
<evidence type="ECO:0000313" key="4">
    <source>
        <dbReference type="Proteomes" id="UP001259803"/>
    </source>
</evidence>
<evidence type="ECO:0000256" key="2">
    <source>
        <dbReference type="RuleBase" id="RU000363"/>
    </source>
</evidence>
<reference evidence="3 4" key="1">
    <citation type="submission" date="2023-09" db="EMBL/GenBank/DDBJ databases">
        <authorList>
            <person name="Rey-Velasco X."/>
        </authorList>
    </citation>
    <scope>NUCLEOTIDE SEQUENCE [LARGE SCALE GENOMIC DNA]</scope>
    <source>
        <strain evidence="3 4">F390</strain>
    </source>
</reference>
<dbReference type="Pfam" id="PF00106">
    <property type="entry name" value="adh_short"/>
    <property type="match status" value="1"/>
</dbReference>
<dbReference type="InterPro" id="IPR002347">
    <property type="entry name" value="SDR_fam"/>
</dbReference>
<dbReference type="PANTHER" id="PTHR43157:SF31">
    <property type="entry name" value="PHOSPHATIDYLINOSITOL-GLYCAN BIOSYNTHESIS CLASS F PROTEIN"/>
    <property type="match status" value="1"/>
</dbReference>
<keyword evidence="1" id="KW-0560">Oxidoreductase</keyword>
<gene>
    <name evidence="3" type="ORF">RM533_08880</name>
</gene>
<dbReference type="EMBL" id="JAVRHS010000006">
    <property type="protein sequence ID" value="MDT0576300.1"/>
    <property type="molecule type" value="Genomic_DNA"/>
</dbReference>
<proteinExistence type="inferred from homology"/>
<dbReference type="PANTHER" id="PTHR43157">
    <property type="entry name" value="PHOSPHATIDYLINOSITOL-GLYCAN BIOSYNTHESIS CLASS F PROTEIN-RELATED"/>
    <property type="match status" value="1"/>
</dbReference>
<dbReference type="PRINTS" id="PR00081">
    <property type="entry name" value="GDHRDH"/>
</dbReference>
<dbReference type="PRINTS" id="PR00080">
    <property type="entry name" value="SDRFAMILY"/>
</dbReference>
<accession>A0ABU2ZIT1</accession>
<comment type="caution">
    <text evidence="3">The sequence shown here is derived from an EMBL/GenBank/DDBJ whole genome shotgun (WGS) entry which is preliminary data.</text>
</comment>
<dbReference type="Proteomes" id="UP001259803">
    <property type="component" value="Unassembled WGS sequence"/>
</dbReference>
<evidence type="ECO:0000313" key="3">
    <source>
        <dbReference type="EMBL" id="MDT0576300.1"/>
    </source>
</evidence>
<dbReference type="RefSeq" id="WP_311340878.1">
    <property type="nucleotide sequence ID" value="NZ_JAVRHS010000006.1"/>
</dbReference>
<protein>
    <submittedName>
        <fullName evidence="3">SDR family NAD(P)-dependent oxidoreductase</fullName>
    </submittedName>
</protein>
<sequence>MKTAVITGASSGIGLVVARELARDGWRVIAQGRNPERAEAALAEIRSNAPNAKVDMLLADLSVMKNVSDFAAETGRLITKIDVLVNNAGFTPVEHVETVDGLEQCFATNHLAAFLLTKRLLPLLKAAAPGSQVINTASVAHKFIKDMKWDDLQQVRKFSESDAYTQSKLANILHVRALARRIEADGVRANAVHPGLVRTNFDAESGIKVKLLYIFGRPFSITPKQGADTILWLARGGTPEANGQYFVKRKPGILTRAARSHEGAERLWQISEDLVAKAGQ</sequence>
<comment type="similarity">
    <text evidence="2">Belongs to the short-chain dehydrogenases/reductases (SDR) family.</text>
</comment>